<name>A0A060W6J7_ONCMY</name>
<dbReference type="GO" id="GO:0005581">
    <property type="term" value="C:collagen trimer"/>
    <property type="evidence" value="ECO:0007669"/>
    <property type="project" value="UniProtKB-KW"/>
</dbReference>
<evidence type="ECO:0000256" key="5">
    <source>
        <dbReference type="SAM" id="MobiDB-lite"/>
    </source>
</evidence>
<dbReference type="InterPro" id="IPR050149">
    <property type="entry name" value="Collagen_superfamily"/>
</dbReference>
<proteinExistence type="predicted"/>
<organism evidence="7 8">
    <name type="scientific">Oncorhynchus mykiss</name>
    <name type="common">Rainbow trout</name>
    <name type="synonym">Salmo gairdneri</name>
    <dbReference type="NCBI Taxonomy" id="8022"/>
    <lineage>
        <taxon>Eukaryota</taxon>
        <taxon>Metazoa</taxon>
        <taxon>Chordata</taxon>
        <taxon>Craniata</taxon>
        <taxon>Vertebrata</taxon>
        <taxon>Euteleostomi</taxon>
        <taxon>Actinopterygii</taxon>
        <taxon>Neopterygii</taxon>
        <taxon>Teleostei</taxon>
        <taxon>Protacanthopterygii</taxon>
        <taxon>Salmoniformes</taxon>
        <taxon>Salmonidae</taxon>
        <taxon>Salmoninae</taxon>
        <taxon>Oncorhynchus</taxon>
    </lineage>
</organism>
<evidence type="ECO:0000256" key="4">
    <source>
        <dbReference type="ARBA" id="ARBA00023119"/>
    </source>
</evidence>
<keyword evidence="3" id="KW-0272">Extracellular matrix</keyword>
<dbReference type="PANTHER" id="PTHR24023">
    <property type="entry name" value="COLLAGEN ALPHA"/>
    <property type="match status" value="1"/>
</dbReference>
<evidence type="ECO:0000313" key="8">
    <source>
        <dbReference type="Proteomes" id="UP000193380"/>
    </source>
</evidence>
<dbReference type="PaxDb" id="8022-A0A060W6J7"/>
<dbReference type="GO" id="GO:0030020">
    <property type="term" value="F:extracellular matrix structural constituent conferring tensile strength"/>
    <property type="evidence" value="ECO:0007669"/>
    <property type="project" value="TreeGrafter"/>
</dbReference>
<feature type="region of interest" description="Disordered" evidence="5">
    <location>
        <begin position="1"/>
        <end position="70"/>
    </location>
</feature>
<dbReference type="GO" id="GO:0005615">
    <property type="term" value="C:extracellular space"/>
    <property type="evidence" value="ECO:0007669"/>
    <property type="project" value="TreeGrafter"/>
</dbReference>
<dbReference type="PROSITE" id="PS51461">
    <property type="entry name" value="NC1_FIB"/>
    <property type="match status" value="1"/>
</dbReference>
<dbReference type="GO" id="GO:0031012">
    <property type="term" value="C:extracellular matrix"/>
    <property type="evidence" value="ECO:0007669"/>
    <property type="project" value="TreeGrafter"/>
</dbReference>
<reference evidence="7" key="1">
    <citation type="journal article" date="2014" name="Nat. Commun.">
        <title>The rainbow trout genome provides novel insights into evolution after whole-genome duplication in vertebrates.</title>
        <authorList>
            <person name="Berthelot C."/>
            <person name="Brunet F."/>
            <person name="Chalopin D."/>
            <person name="Juanchich A."/>
            <person name="Bernard M."/>
            <person name="Noel B."/>
            <person name="Bento P."/>
            <person name="Da Silva C."/>
            <person name="Labadie K."/>
            <person name="Alberti A."/>
            <person name="Aury J.M."/>
            <person name="Louis A."/>
            <person name="Dehais P."/>
            <person name="Bardou P."/>
            <person name="Montfort J."/>
            <person name="Klopp C."/>
            <person name="Cabau C."/>
            <person name="Gaspin C."/>
            <person name="Thorgaard G.H."/>
            <person name="Boussaha M."/>
            <person name="Quillet E."/>
            <person name="Guyomard R."/>
            <person name="Galiana D."/>
            <person name="Bobe J."/>
            <person name="Volff J.N."/>
            <person name="Genet C."/>
            <person name="Wincker P."/>
            <person name="Jaillon O."/>
            <person name="Roest Crollius H."/>
            <person name="Guiguen Y."/>
        </authorList>
    </citation>
    <scope>NUCLEOTIDE SEQUENCE [LARGE SCALE GENOMIC DNA]</scope>
</reference>
<dbReference type="InterPro" id="IPR008160">
    <property type="entry name" value="Collagen"/>
</dbReference>
<dbReference type="Pfam" id="PF01410">
    <property type="entry name" value="COLFI"/>
    <property type="match status" value="2"/>
</dbReference>
<feature type="compositionally biased region" description="Polar residues" evidence="5">
    <location>
        <begin position="1"/>
        <end position="10"/>
    </location>
</feature>
<dbReference type="GO" id="GO:0030198">
    <property type="term" value="P:extracellular matrix organization"/>
    <property type="evidence" value="ECO:0007669"/>
    <property type="project" value="TreeGrafter"/>
</dbReference>
<dbReference type="Pfam" id="PF01391">
    <property type="entry name" value="Collagen"/>
    <property type="match status" value="2"/>
</dbReference>
<evidence type="ECO:0000256" key="2">
    <source>
        <dbReference type="ARBA" id="ARBA00022525"/>
    </source>
</evidence>
<dbReference type="Proteomes" id="UP000193380">
    <property type="component" value="Unassembled WGS sequence"/>
</dbReference>
<comment type="subcellular location">
    <subcellularLocation>
        <location evidence="1">Secreted</location>
        <location evidence="1">Extracellular space</location>
        <location evidence="1">Extracellular matrix</location>
    </subcellularLocation>
</comment>
<dbReference type="InterPro" id="IPR000885">
    <property type="entry name" value="Fib_collagen_C"/>
</dbReference>
<sequence length="386" mass="41405">MSIQCSNDGQRGTVGQEGVAGLPGPRGELSLPGLVGERGPAGEKGEPGLAGERGTPGIKGMEGSSGDQGRIGDPGLKGQPGESGDLGMVGFTGFPGPKGPDGDLGFKGIPGPKGPLGILGFSGPVGPEGMIGPMGKPGPRGPKGSRGEMRRIEYNSPLESNGDLRTETYQNTEMSLPDHNAEIFKTLRYLSGVIESMKKPLGTRENPARFCKDLLDCQHQLSDGLFWIDPNLGCQSDAIVVFCNFTAGGQTCLHPVASNKLSFGVHKVQMKFLHLLSTEASQDITFHCLSDLPLSPTDTYSANGPGQEYRDRPPRFRGWNGQMFEADTLLEPLPDECKIQDGSWHQSRFFFHTQDSYELPIVDIQEPPLSQPNHLLHLEVGPVCFL</sequence>
<evidence type="ECO:0000256" key="1">
    <source>
        <dbReference type="ARBA" id="ARBA00004498"/>
    </source>
</evidence>
<evidence type="ECO:0000313" key="7">
    <source>
        <dbReference type="EMBL" id="CDQ60864.1"/>
    </source>
</evidence>
<dbReference type="SMART" id="SM00038">
    <property type="entry name" value="COLFI"/>
    <property type="match status" value="1"/>
</dbReference>
<evidence type="ECO:0000259" key="6">
    <source>
        <dbReference type="PROSITE" id="PS51461"/>
    </source>
</evidence>
<accession>A0A060W6J7</accession>
<reference evidence="7" key="2">
    <citation type="submission" date="2014-03" db="EMBL/GenBank/DDBJ databases">
        <authorList>
            <person name="Genoscope - CEA"/>
        </authorList>
    </citation>
    <scope>NUCLEOTIDE SEQUENCE</scope>
</reference>
<evidence type="ECO:0000256" key="3">
    <source>
        <dbReference type="ARBA" id="ARBA00022530"/>
    </source>
</evidence>
<protein>
    <recommendedName>
        <fullName evidence="6">Fibrillar collagen NC1 domain-containing protein</fullName>
    </recommendedName>
</protein>
<dbReference type="STRING" id="8022.A0A060W6J7"/>
<keyword evidence="2" id="KW-0964">Secreted</keyword>
<dbReference type="Gene3D" id="2.60.120.1000">
    <property type="match status" value="2"/>
</dbReference>
<dbReference type="AlphaFoldDB" id="A0A060W6J7"/>
<gene>
    <name evidence="7" type="ORF">GSONMT00082594001</name>
</gene>
<feature type="domain" description="Fibrillar collagen NC1" evidence="6">
    <location>
        <begin position="181"/>
        <end position="386"/>
    </location>
</feature>
<dbReference type="EMBL" id="FR904361">
    <property type="protein sequence ID" value="CDQ60864.1"/>
    <property type="molecule type" value="Genomic_DNA"/>
</dbReference>
<keyword evidence="4" id="KW-0176">Collagen</keyword>
<dbReference type="PANTHER" id="PTHR24023:SF1082">
    <property type="entry name" value="COLLAGEN TRIPLE HELIX REPEAT"/>
    <property type="match status" value="1"/>
</dbReference>